<gene>
    <name evidence="1" type="ORF">P6U19_25290</name>
</gene>
<dbReference type="RefSeq" id="WP_277617124.1">
    <property type="nucleotide sequence ID" value="NZ_JARPRP010000031.1"/>
</dbReference>
<dbReference type="EMBL" id="JARPRR010000030">
    <property type="protein sequence ID" value="MDG0955884.1"/>
    <property type="molecule type" value="Genomic_DNA"/>
</dbReference>
<evidence type="ECO:0000313" key="1">
    <source>
        <dbReference type="EMBL" id="MDG0955884.1"/>
    </source>
</evidence>
<comment type="caution">
    <text evidence="1">The sequence shown here is derived from an EMBL/GenBank/DDBJ whole genome shotgun (WGS) entry which is preliminary data.</text>
</comment>
<reference evidence="1" key="1">
    <citation type="submission" date="2023-03" db="EMBL/GenBank/DDBJ databases">
        <title>Genetic diversity of Bacillus cereus sensu lato isolates from Slovenia.</title>
        <authorList>
            <person name="Abdelli M."/>
        </authorList>
    </citation>
    <scope>NUCLEOTIDE SEQUENCE</scope>
    <source>
        <strain evidence="1">SIBC39</strain>
    </source>
</reference>
<evidence type="ECO:0000313" key="2">
    <source>
        <dbReference type="Proteomes" id="UP001216801"/>
    </source>
</evidence>
<dbReference type="AlphaFoldDB" id="A0AAJ1K718"/>
<name>A0AAJ1K718_9BACI</name>
<organism evidence="1 2">
    <name type="scientific">Bacillus paranthracis</name>
    <dbReference type="NCBI Taxonomy" id="2026186"/>
    <lineage>
        <taxon>Bacteria</taxon>
        <taxon>Bacillati</taxon>
        <taxon>Bacillota</taxon>
        <taxon>Bacilli</taxon>
        <taxon>Bacillales</taxon>
        <taxon>Bacillaceae</taxon>
        <taxon>Bacillus</taxon>
        <taxon>Bacillus cereus group</taxon>
    </lineage>
</organism>
<protein>
    <submittedName>
        <fullName evidence="1">Uncharacterized protein</fullName>
    </submittedName>
</protein>
<sequence>MELSGDLLNSIVWKITEGINQMGDDILIIDIPADSIVGSDSNIILTTGKRKIQECSQKWHIIRPFNLKTKTIATLVVQQKNIKRSFTISRKLTGYIQIVTSNIQNKRQVSYHHIKAIAQKIFNPFVQVQECGVSMLNKGMHQTNFISDYYIHIEKRLLQSLDIVREYKISLHITNDHIII</sequence>
<proteinExistence type="predicted"/>
<dbReference type="Proteomes" id="UP001216801">
    <property type="component" value="Unassembled WGS sequence"/>
</dbReference>
<accession>A0AAJ1K718</accession>